<keyword evidence="3" id="KW-1185">Reference proteome</keyword>
<evidence type="ECO:0000313" key="3">
    <source>
        <dbReference type="Proteomes" id="UP000664844"/>
    </source>
</evidence>
<proteinExistence type="predicted"/>
<organism evidence="2 3">
    <name type="scientific">Phormidium pseudopriestleyi FRX01</name>
    <dbReference type="NCBI Taxonomy" id="1759528"/>
    <lineage>
        <taxon>Bacteria</taxon>
        <taxon>Bacillati</taxon>
        <taxon>Cyanobacteriota</taxon>
        <taxon>Cyanophyceae</taxon>
        <taxon>Oscillatoriophycideae</taxon>
        <taxon>Oscillatoriales</taxon>
        <taxon>Oscillatoriaceae</taxon>
        <taxon>Phormidium</taxon>
    </lineage>
</organism>
<gene>
    <name evidence="2" type="ORF">J0895_07430</name>
</gene>
<dbReference type="Pfam" id="PF01850">
    <property type="entry name" value="PIN"/>
    <property type="match status" value="1"/>
</dbReference>
<comment type="caution">
    <text evidence="2">The sequence shown here is derived from an EMBL/GenBank/DDBJ whole genome shotgun (WGS) entry which is preliminary data.</text>
</comment>
<dbReference type="Proteomes" id="UP000664844">
    <property type="component" value="Unassembled WGS sequence"/>
</dbReference>
<sequence>MIYLDTHVVVWLYAGLTDKLSELAKSLINAQTSYISPMVRLELKYLYEIGRISELPDPIIADLSHVIGLKICQEDFNQVIGYSLGLDWTRDPFDRLIVAHAAINGKILLTKDTKILANYAQAKWE</sequence>
<dbReference type="InterPro" id="IPR002716">
    <property type="entry name" value="PIN_dom"/>
</dbReference>
<feature type="domain" description="PIN" evidence="1">
    <location>
        <begin position="2"/>
        <end position="115"/>
    </location>
</feature>
<dbReference type="InterPro" id="IPR029060">
    <property type="entry name" value="PIN-like_dom_sf"/>
</dbReference>
<dbReference type="InterPro" id="IPR052919">
    <property type="entry name" value="TA_system_RNase"/>
</dbReference>
<dbReference type="SUPFAM" id="SSF88723">
    <property type="entry name" value="PIN domain-like"/>
    <property type="match status" value="1"/>
</dbReference>
<dbReference type="Gene3D" id="3.40.50.1010">
    <property type="entry name" value="5'-nuclease"/>
    <property type="match status" value="1"/>
</dbReference>
<dbReference type="RefSeq" id="WP_207087474.1">
    <property type="nucleotide sequence ID" value="NZ_JAFLQW010000205.1"/>
</dbReference>
<dbReference type="EMBL" id="JAFLQW010000205">
    <property type="protein sequence ID" value="MBO0348934.1"/>
    <property type="molecule type" value="Genomic_DNA"/>
</dbReference>
<dbReference type="PANTHER" id="PTHR36173">
    <property type="entry name" value="RIBONUCLEASE VAPC16-RELATED"/>
    <property type="match status" value="1"/>
</dbReference>
<name>A0ABS3FP88_9CYAN</name>
<accession>A0ABS3FP88</accession>
<evidence type="ECO:0000313" key="2">
    <source>
        <dbReference type="EMBL" id="MBO0348934.1"/>
    </source>
</evidence>
<reference evidence="2 3" key="1">
    <citation type="submission" date="2021-03" db="EMBL/GenBank/DDBJ databases">
        <title>Metabolic Capacity of the Antarctic Cyanobacterium Phormidium pseudopriestleyi that Sustains Oxygenic Photosynthesis in the Presence of Hydrogen Sulfide.</title>
        <authorList>
            <person name="Lumian J.E."/>
            <person name="Jungblut A.D."/>
            <person name="Dillon M.L."/>
            <person name="Hawes I."/>
            <person name="Doran P.T."/>
            <person name="Mackey T.J."/>
            <person name="Dick G.J."/>
            <person name="Grettenberger C.L."/>
            <person name="Sumner D.Y."/>
        </authorList>
    </citation>
    <scope>NUCLEOTIDE SEQUENCE [LARGE SCALE GENOMIC DNA]</scope>
    <source>
        <strain evidence="2 3">FRX01</strain>
    </source>
</reference>
<evidence type="ECO:0000259" key="1">
    <source>
        <dbReference type="Pfam" id="PF01850"/>
    </source>
</evidence>
<protein>
    <submittedName>
        <fullName evidence="2">PIN domain-containing protein</fullName>
    </submittedName>
</protein>